<dbReference type="EMBL" id="RCHS01001671">
    <property type="protein sequence ID" value="RMX52256.1"/>
    <property type="molecule type" value="Genomic_DNA"/>
</dbReference>
<feature type="compositionally biased region" description="Basic and acidic residues" evidence="2">
    <location>
        <begin position="151"/>
        <end position="172"/>
    </location>
</feature>
<dbReference type="Pfam" id="PF06991">
    <property type="entry name" value="MFAP1"/>
    <property type="match status" value="1"/>
</dbReference>
<feature type="compositionally biased region" description="Acidic residues" evidence="2">
    <location>
        <begin position="117"/>
        <end position="127"/>
    </location>
</feature>
<gene>
    <name evidence="4" type="ORF">pdam_00007932</name>
</gene>
<organism evidence="4 5">
    <name type="scientific">Pocillopora damicornis</name>
    <name type="common">Cauliflower coral</name>
    <name type="synonym">Millepora damicornis</name>
    <dbReference type="NCBI Taxonomy" id="46731"/>
    <lineage>
        <taxon>Eukaryota</taxon>
        <taxon>Metazoa</taxon>
        <taxon>Cnidaria</taxon>
        <taxon>Anthozoa</taxon>
        <taxon>Hexacorallia</taxon>
        <taxon>Scleractinia</taxon>
        <taxon>Astrocoeniina</taxon>
        <taxon>Pocilloporidae</taxon>
        <taxon>Pocillopora</taxon>
    </lineage>
</organism>
<feature type="region of interest" description="Disordered" evidence="2">
    <location>
        <begin position="223"/>
        <end position="245"/>
    </location>
</feature>
<name>A0A3M6UF85_POCDA</name>
<keyword evidence="5" id="KW-1185">Reference proteome</keyword>
<comment type="caution">
    <text evidence="4">The sequence shown here is derived from an EMBL/GenBank/DDBJ whole genome shotgun (WGS) entry which is preliminary data.</text>
</comment>
<dbReference type="AlphaFoldDB" id="A0A3M6UF85"/>
<accession>A0A3M6UF85</accession>
<dbReference type="Proteomes" id="UP000275408">
    <property type="component" value="Unassembled WGS sequence"/>
</dbReference>
<feature type="domain" description="Micro-fibrillar-associated protein 1 C-terminal" evidence="3">
    <location>
        <begin position="198"/>
        <end position="406"/>
    </location>
</feature>
<dbReference type="InterPro" id="IPR033194">
    <property type="entry name" value="MFAP1"/>
</dbReference>
<dbReference type="STRING" id="46731.A0A3M6UF85"/>
<dbReference type="PANTHER" id="PTHR15327">
    <property type="entry name" value="MICROFIBRIL-ASSOCIATED PROTEIN"/>
    <property type="match status" value="1"/>
</dbReference>
<dbReference type="OrthoDB" id="1111734at2759"/>
<feature type="compositionally biased region" description="Acidic residues" evidence="2">
    <location>
        <begin position="173"/>
        <end position="201"/>
    </location>
</feature>
<evidence type="ECO:0000313" key="5">
    <source>
        <dbReference type="Proteomes" id="UP000275408"/>
    </source>
</evidence>
<dbReference type="OMA" id="FHNERAG"/>
<protein>
    <recommendedName>
        <fullName evidence="3">Micro-fibrillar-associated protein 1 C-terminal domain-containing protein</fullName>
    </recommendedName>
</protein>
<evidence type="ECO:0000259" key="3">
    <source>
        <dbReference type="Pfam" id="PF06991"/>
    </source>
</evidence>
<evidence type="ECO:0000256" key="1">
    <source>
        <dbReference type="ARBA" id="ARBA00008155"/>
    </source>
</evidence>
<dbReference type="InterPro" id="IPR009730">
    <property type="entry name" value="MFAP1_C"/>
</dbReference>
<feature type="compositionally biased region" description="Basic and acidic residues" evidence="2">
    <location>
        <begin position="128"/>
        <end position="139"/>
    </location>
</feature>
<feature type="region of interest" description="Disordered" evidence="2">
    <location>
        <begin position="39"/>
        <end position="210"/>
    </location>
</feature>
<feature type="compositionally biased region" description="Basic and acidic residues" evidence="2">
    <location>
        <begin position="61"/>
        <end position="95"/>
    </location>
</feature>
<proteinExistence type="inferred from homology"/>
<comment type="similarity">
    <text evidence="1">Belongs to the MFAP1 family.</text>
</comment>
<feature type="compositionally biased region" description="Acidic residues" evidence="2">
    <location>
        <begin position="140"/>
        <end position="150"/>
    </location>
</feature>
<reference evidence="4 5" key="1">
    <citation type="journal article" date="2018" name="Sci. Rep.">
        <title>Comparative analysis of the Pocillopora damicornis genome highlights role of immune system in coral evolution.</title>
        <authorList>
            <person name="Cunning R."/>
            <person name="Bay R.A."/>
            <person name="Gillette P."/>
            <person name="Baker A.C."/>
            <person name="Traylor-Knowles N."/>
        </authorList>
    </citation>
    <scope>NUCLEOTIDE SEQUENCE [LARGE SCALE GENOMIC DNA]</scope>
    <source>
        <strain evidence="4">RSMAS</strain>
        <tissue evidence="4">Whole animal</tissue>
    </source>
</reference>
<sequence>MDPRGAPINCTAGAVPVKNEKGELTMKKVKVSRYVAGKRPEYAKYSSDEEDEDDGLLGEPFVKERELDEQEIDKVFQKAEKTDRRLRRLQERVKDEDEEMDEGHRRRPHEPEVIAMGDEEASGEESDREQRRRLPRMEESSDEEDLDEEATERRRAMLRERARQRETEKDLMDLEEEAKSDEEEEEEESSEYEEYTDSEEEGNQRFKPVFVRKSDRVTVQEREQMQLDLERKEEEKKKVHEERAKSSRKLVEDLLRKELQEEQEVENEEDIIITDDEDDEVEYEAWKVRELKRIKRDRDEREQLERERLEAERLRSLTEDEWRMEVKNNPKQVTNKAIKGKYKFLQKYYHRGAFFMDKEDGVYTRDFAKPTLEDHFDKTVLPKVMQVKNFGRSGRTKYTHLVDQDTTQMDSPWTQENTLAMKFHTVRAGGSKQTFQRPSKRRK</sequence>
<evidence type="ECO:0000256" key="2">
    <source>
        <dbReference type="SAM" id="MobiDB-lite"/>
    </source>
</evidence>
<evidence type="ECO:0000313" key="4">
    <source>
        <dbReference type="EMBL" id="RMX52256.1"/>
    </source>
</evidence>